<reference evidence="1" key="2">
    <citation type="submission" date="2023-01" db="EMBL/GenBank/DDBJ databases">
        <authorList>
            <person name="Petersen C."/>
        </authorList>
    </citation>
    <scope>NUCLEOTIDE SEQUENCE</scope>
    <source>
        <strain evidence="1">IBT 17514</strain>
    </source>
</reference>
<dbReference type="Proteomes" id="UP001215712">
    <property type="component" value="Unassembled WGS sequence"/>
</dbReference>
<dbReference type="EMBL" id="JAQJAN010000017">
    <property type="protein sequence ID" value="KAJ5709970.1"/>
    <property type="molecule type" value="Genomic_DNA"/>
</dbReference>
<evidence type="ECO:0000313" key="1">
    <source>
        <dbReference type="EMBL" id="KAJ5709970.1"/>
    </source>
</evidence>
<protein>
    <submittedName>
        <fullName evidence="1">Ankyrin</fullName>
    </submittedName>
</protein>
<accession>A0AAD6MSB1</accession>
<sequence length="76" mass="8658">MSFGYSVGDLMAILKVADDLKKCSSQAPQQFKTISDDQRVWILLHDINDIPADGLEKQQEQDIQIIYKAVEKFSEI</sequence>
<name>A0AAD6MSB1_9EURO</name>
<dbReference type="AlphaFoldDB" id="A0AAD6MSB1"/>
<comment type="caution">
    <text evidence="1">The sequence shown here is derived from an EMBL/GenBank/DDBJ whole genome shotgun (WGS) entry which is preliminary data.</text>
</comment>
<proteinExistence type="predicted"/>
<evidence type="ECO:0000313" key="2">
    <source>
        <dbReference type="Proteomes" id="UP001215712"/>
    </source>
</evidence>
<keyword evidence="2" id="KW-1185">Reference proteome</keyword>
<reference evidence="1" key="1">
    <citation type="journal article" date="2023" name="IMA Fungus">
        <title>Comparative genomic study of the Penicillium genus elucidates a diverse pangenome and 15 lateral gene transfer events.</title>
        <authorList>
            <person name="Petersen C."/>
            <person name="Sorensen T."/>
            <person name="Nielsen M.R."/>
            <person name="Sondergaard T.E."/>
            <person name="Sorensen J.L."/>
            <person name="Fitzpatrick D.A."/>
            <person name="Frisvad J.C."/>
            <person name="Nielsen K.L."/>
        </authorList>
    </citation>
    <scope>NUCLEOTIDE SEQUENCE</scope>
    <source>
        <strain evidence="1">IBT 17514</strain>
    </source>
</reference>
<organism evidence="1 2">
    <name type="scientific">Penicillium malachiteum</name>
    <dbReference type="NCBI Taxonomy" id="1324776"/>
    <lineage>
        <taxon>Eukaryota</taxon>
        <taxon>Fungi</taxon>
        <taxon>Dikarya</taxon>
        <taxon>Ascomycota</taxon>
        <taxon>Pezizomycotina</taxon>
        <taxon>Eurotiomycetes</taxon>
        <taxon>Eurotiomycetidae</taxon>
        <taxon>Eurotiales</taxon>
        <taxon>Aspergillaceae</taxon>
        <taxon>Penicillium</taxon>
    </lineage>
</organism>
<gene>
    <name evidence="1" type="ORF">N7493_009562</name>
</gene>